<sequence>MFASRKLAAVLMASSFLMPATAYAATNDAAEPVQLDPATFATEEGETTVAPDGLRSVTPVEGSGLQLGTLEGDNVEIQDGVALWTDSQGDLVAQIALRGEGDQDLVFSYDSVSKRIAPETSSEASTPFAGDMMYANSARCMPSWVGWGWNIAWGGLVCLPLGVGVGAVATPIAGVATDLACNAAGGALTTATAC</sequence>
<proteinExistence type="predicted"/>
<dbReference type="Proteomes" id="UP000595895">
    <property type="component" value="Chromosome"/>
</dbReference>
<keyword evidence="3" id="KW-1185">Reference proteome</keyword>
<name>A0A7T7MAI0_9ACTO</name>
<evidence type="ECO:0000313" key="3">
    <source>
        <dbReference type="Proteomes" id="UP000595895"/>
    </source>
</evidence>
<reference evidence="2 3" key="1">
    <citation type="submission" date="2020-12" db="EMBL/GenBank/DDBJ databases">
        <authorList>
            <person name="Zhou J."/>
        </authorList>
    </citation>
    <scope>NUCLEOTIDE SEQUENCE [LARGE SCALE GENOMIC DNA]</scope>
    <source>
        <strain evidence="2 3">CCUG 61299</strain>
    </source>
</reference>
<evidence type="ECO:0000256" key="1">
    <source>
        <dbReference type="SAM" id="SignalP"/>
    </source>
</evidence>
<gene>
    <name evidence="2" type="ORF">JG540_00060</name>
</gene>
<keyword evidence="1" id="KW-0732">Signal</keyword>
<organism evidence="2 3">
    <name type="scientific">Actinomyces weissii</name>
    <dbReference type="NCBI Taxonomy" id="675090"/>
    <lineage>
        <taxon>Bacteria</taxon>
        <taxon>Bacillati</taxon>
        <taxon>Actinomycetota</taxon>
        <taxon>Actinomycetes</taxon>
        <taxon>Actinomycetales</taxon>
        <taxon>Actinomycetaceae</taxon>
        <taxon>Actinomyces</taxon>
    </lineage>
</organism>
<accession>A0A7T7MAI0</accession>
<feature type="chain" id="PRO_5032847119" evidence="1">
    <location>
        <begin position="25"/>
        <end position="194"/>
    </location>
</feature>
<dbReference type="EMBL" id="CP066802">
    <property type="protein sequence ID" value="QQM67352.1"/>
    <property type="molecule type" value="Genomic_DNA"/>
</dbReference>
<dbReference type="KEGG" id="awe:JG540_00060"/>
<dbReference type="AlphaFoldDB" id="A0A7T7MAI0"/>
<dbReference type="RefSeq" id="WP_200275866.1">
    <property type="nucleotide sequence ID" value="NZ_CP066802.1"/>
</dbReference>
<evidence type="ECO:0000313" key="2">
    <source>
        <dbReference type="EMBL" id="QQM67352.1"/>
    </source>
</evidence>
<feature type="signal peptide" evidence="1">
    <location>
        <begin position="1"/>
        <end position="24"/>
    </location>
</feature>
<protein>
    <submittedName>
        <fullName evidence="2">Uncharacterized protein</fullName>
    </submittedName>
</protein>